<evidence type="ECO:0000259" key="2">
    <source>
        <dbReference type="Pfam" id="PF13960"/>
    </source>
</evidence>
<feature type="domain" description="DUF4218" evidence="2">
    <location>
        <begin position="112"/>
        <end position="204"/>
    </location>
</feature>
<protein>
    <recommendedName>
        <fullName evidence="2">DUF4218 domain-containing protein</fullName>
    </recommendedName>
</protein>
<dbReference type="PANTHER" id="PTHR48258">
    <property type="entry name" value="DUF4218 DOMAIN-CONTAINING PROTEIN-RELATED"/>
    <property type="match status" value="1"/>
</dbReference>
<feature type="region of interest" description="Disordered" evidence="1">
    <location>
        <begin position="50"/>
        <end position="71"/>
    </location>
</feature>
<dbReference type="InterPro" id="IPR025452">
    <property type="entry name" value="DUF4218"/>
</dbReference>
<dbReference type="Pfam" id="PF13960">
    <property type="entry name" value="DUF4218"/>
    <property type="match status" value="1"/>
</dbReference>
<evidence type="ECO:0000313" key="3">
    <source>
        <dbReference type="EMBL" id="KAJ7337863.1"/>
    </source>
</evidence>
<dbReference type="AlphaFoldDB" id="A0A9X0CHM2"/>
<evidence type="ECO:0000256" key="1">
    <source>
        <dbReference type="SAM" id="MobiDB-lite"/>
    </source>
</evidence>
<dbReference type="EMBL" id="MU827780">
    <property type="protein sequence ID" value="KAJ7337863.1"/>
    <property type="molecule type" value="Genomic_DNA"/>
</dbReference>
<gene>
    <name evidence="3" type="ORF">OS493_008021</name>
</gene>
<keyword evidence="4" id="KW-1185">Reference proteome</keyword>
<accession>A0A9X0CHM2</accession>
<evidence type="ECO:0000313" key="4">
    <source>
        <dbReference type="Proteomes" id="UP001163046"/>
    </source>
</evidence>
<sequence>MHTIAVCMKHILSLITGKESDDSVSVRNAEKAFNRFPECWVEREDCKDTDLESDKSIPEGNHKERRQPKENSVIPQLIAARGIAKYCLRGMLADTQRETLFHFFDCVAALCAEEQDPVMLPSLGRNLNIALARLERDFPASLQVITSHIIHHILTGIQNFGPVHATWMFPYERFISWLCRRAMSRKHPEATILKTYQIYEWCQYQKRTCSTSSEDVFSNYFLSGPCSNEDQPMEMIEGALKASSTVELDSITLENMKGVYQSEIEEYRVLCQTYHQEKEKARRQRRLRGFPPFERWVPEGRTLNDKEQELLVGPSSTAMKVSEYVYKERGRRPHKFQSTKSVICQVGLPSYKFGIVKKIILQTFAGCQYVWLLNGWYPPPNFHDESRIWFSEDKIEETLAILISRVSKPLVIAKEENLIWFLDAPIIGIPEQQLFT</sequence>
<proteinExistence type="predicted"/>
<dbReference type="OrthoDB" id="5966898at2759"/>
<reference evidence="3" key="1">
    <citation type="submission" date="2023-01" db="EMBL/GenBank/DDBJ databases">
        <title>Genome assembly of the deep-sea coral Lophelia pertusa.</title>
        <authorList>
            <person name="Herrera S."/>
            <person name="Cordes E."/>
        </authorList>
    </citation>
    <scope>NUCLEOTIDE SEQUENCE</scope>
    <source>
        <strain evidence="3">USNM1676648</strain>
        <tissue evidence="3">Polyp</tissue>
    </source>
</reference>
<dbReference type="Proteomes" id="UP001163046">
    <property type="component" value="Unassembled WGS sequence"/>
</dbReference>
<name>A0A9X0CHM2_9CNID</name>
<comment type="caution">
    <text evidence="3">The sequence shown here is derived from an EMBL/GenBank/DDBJ whole genome shotgun (WGS) entry which is preliminary data.</text>
</comment>
<feature type="compositionally biased region" description="Basic and acidic residues" evidence="1">
    <location>
        <begin position="50"/>
        <end position="62"/>
    </location>
</feature>
<organism evidence="3 4">
    <name type="scientific">Desmophyllum pertusum</name>
    <dbReference type="NCBI Taxonomy" id="174260"/>
    <lineage>
        <taxon>Eukaryota</taxon>
        <taxon>Metazoa</taxon>
        <taxon>Cnidaria</taxon>
        <taxon>Anthozoa</taxon>
        <taxon>Hexacorallia</taxon>
        <taxon>Scleractinia</taxon>
        <taxon>Caryophylliina</taxon>
        <taxon>Caryophylliidae</taxon>
        <taxon>Desmophyllum</taxon>
    </lineage>
</organism>